<dbReference type="AlphaFoldDB" id="A0A4Y9SE55"/>
<proteinExistence type="predicted"/>
<reference evidence="1 2" key="1">
    <citation type="submission" date="2019-03" db="EMBL/GenBank/DDBJ databases">
        <title>Draft Genome Sequence of Massilia arenosa sp. nov., a Novel Massilia Species Isolated from a Sandy-loam Maize Soil.</title>
        <authorList>
            <person name="Raths R."/>
            <person name="Peta V."/>
            <person name="Bucking H."/>
        </authorList>
    </citation>
    <scope>NUCLEOTIDE SEQUENCE [LARGE SCALE GENOMIC DNA]</scope>
    <source>
        <strain evidence="1 2">MC02</strain>
    </source>
</reference>
<gene>
    <name evidence="1" type="ORF">E4L96_10040</name>
</gene>
<name>A0A4Y9SE55_9BURK</name>
<dbReference type="OrthoDB" id="9134833at2"/>
<comment type="caution">
    <text evidence="1">The sequence shown here is derived from an EMBL/GenBank/DDBJ whole genome shotgun (WGS) entry which is preliminary data.</text>
</comment>
<organism evidence="1 2">
    <name type="scientific">Zemynaea arenosa</name>
    <dbReference type="NCBI Taxonomy" id="2561931"/>
    <lineage>
        <taxon>Bacteria</taxon>
        <taxon>Pseudomonadati</taxon>
        <taxon>Pseudomonadota</taxon>
        <taxon>Betaproteobacteria</taxon>
        <taxon>Burkholderiales</taxon>
        <taxon>Oxalobacteraceae</taxon>
        <taxon>Telluria group</taxon>
        <taxon>Zemynaea</taxon>
    </lineage>
</organism>
<evidence type="ECO:0000313" key="2">
    <source>
        <dbReference type="Proteomes" id="UP000298438"/>
    </source>
</evidence>
<dbReference type="InterPro" id="IPR036390">
    <property type="entry name" value="WH_DNA-bd_sf"/>
</dbReference>
<protein>
    <submittedName>
        <fullName evidence="1">Winged helix-turn-helix domain-containing protein</fullName>
    </submittedName>
</protein>
<dbReference type="EMBL" id="SPVF01000128">
    <property type="protein sequence ID" value="TFW20830.1"/>
    <property type="molecule type" value="Genomic_DNA"/>
</dbReference>
<dbReference type="Gene3D" id="1.10.10.10">
    <property type="entry name" value="Winged helix-like DNA-binding domain superfamily/Winged helix DNA-binding domain"/>
    <property type="match status" value="1"/>
</dbReference>
<dbReference type="RefSeq" id="WP_135207074.1">
    <property type="nucleotide sequence ID" value="NZ_SPVF01000128.1"/>
</dbReference>
<sequence>MSKSPRPADIYFRFLRLSQAMRDLPSLAPLDALEERILSFIVTRQEAGHTLGVRELMSFEELGSPATVHGRLTSMRKKGWLLLADTDDARRKSVELTQAALAHFDRLSRCLTEAVTPPSR</sequence>
<dbReference type="InterPro" id="IPR036388">
    <property type="entry name" value="WH-like_DNA-bd_sf"/>
</dbReference>
<dbReference type="SUPFAM" id="SSF46785">
    <property type="entry name" value="Winged helix' DNA-binding domain"/>
    <property type="match status" value="1"/>
</dbReference>
<keyword evidence="2" id="KW-1185">Reference proteome</keyword>
<accession>A0A4Y9SE55</accession>
<dbReference type="Proteomes" id="UP000298438">
    <property type="component" value="Unassembled WGS sequence"/>
</dbReference>
<evidence type="ECO:0000313" key="1">
    <source>
        <dbReference type="EMBL" id="TFW20830.1"/>
    </source>
</evidence>